<dbReference type="Pfam" id="PF08238">
    <property type="entry name" value="Sel1"/>
    <property type="match status" value="2"/>
</dbReference>
<dbReference type="EMBL" id="CABVPP010000005">
    <property type="protein sequence ID" value="VWB27836.1"/>
    <property type="molecule type" value="Genomic_DNA"/>
</dbReference>
<dbReference type="InterPro" id="IPR006597">
    <property type="entry name" value="Sel1-like"/>
</dbReference>
<dbReference type="Proteomes" id="UP000494162">
    <property type="component" value="Unassembled WGS sequence"/>
</dbReference>
<proteinExistence type="predicted"/>
<protein>
    <submittedName>
        <fullName evidence="1">Secretory immunoglobulin A-binding protein EsiB</fullName>
    </submittedName>
</protein>
<dbReference type="Gene3D" id="1.25.40.10">
    <property type="entry name" value="Tetratricopeptide repeat domain"/>
    <property type="match status" value="1"/>
</dbReference>
<evidence type="ECO:0000313" key="1">
    <source>
        <dbReference type="EMBL" id="VWB27836.1"/>
    </source>
</evidence>
<dbReference type="AlphaFoldDB" id="A0A6P2IE58"/>
<gene>
    <name evidence="1" type="primary">esiB</name>
    <name evidence="1" type="ORF">BPS26883_01181</name>
</gene>
<dbReference type="SUPFAM" id="SSF81901">
    <property type="entry name" value="HCP-like"/>
    <property type="match status" value="1"/>
</dbReference>
<dbReference type="InterPro" id="IPR011990">
    <property type="entry name" value="TPR-like_helical_dom_sf"/>
</dbReference>
<reference evidence="1 2" key="1">
    <citation type="submission" date="2019-09" db="EMBL/GenBank/DDBJ databases">
        <authorList>
            <person name="Depoorter E."/>
        </authorList>
    </citation>
    <scope>NUCLEOTIDE SEQUENCE [LARGE SCALE GENOMIC DNA]</scope>
    <source>
        <strain evidence="1">LMG 26883</strain>
    </source>
</reference>
<evidence type="ECO:0000313" key="2">
    <source>
        <dbReference type="Proteomes" id="UP000494162"/>
    </source>
</evidence>
<dbReference type="SMART" id="SM00671">
    <property type="entry name" value="SEL1"/>
    <property type="match status" value="2"/>
</dbReference>
<accession>A0A6P2IE58</accession>
<organism evidence="1 2">
    <name type="scientific">Burkholderia pseudomultivorans</name>
    <dbReference type="NCBI Taxonomy" id="1207504"/>
    <lineage>
        <taxon>Bacteria</taxon>
        <taxon>Pseudomonadati</taxon>
        <taxon>Pseudomonadota</taxon>
        <taxon>Betaproteobacteria</taxon>
        <taxon>Burkholderiales</taxon>
        <taxon>Burkholderiaceae</taxon>
        <taxon>Burkholderia</taxon>
        <taxon>Burkholderia cepacia complex</taxon>
    </lineage>
</organism>
<sequence>MDASYSEIIVRAEDALNSGNTRKTMALLRPLIEKGVPAALFLYSHFCISTSETDSEFDERRIGILHVLNDLGYAPGIYELGVCYETGDLVEVDKNIAAALYKKAAELGYPKGKLSHGLDLYHGSGGIKKSRALGLKFIRLAMDDNVEGAEVEWHRLKGTRT</sequence>
<name>A0A6P2IE58_9BURK</name>